<evidence type="ECO:0000256" key="1">
    <source>
        <dbReference type="SAM" id="MobiDB-lite"/>
    </source>
</evidence>
<keyword evidence="4" id="KW-1185">Reference proteome</keyword>
<dbReference type="EMBL" id="CAJOBP010061142">
    <property type="protein sequence ID" value="CAF4851755.1"/>
    <property type="molecule type" value="Genomic_DNA"/>
</dbReference>
<reference evidence="2" key="1">
    <citation type="submission" date="2021-02" db="EMBL/GenBank/DDBJ databases">
        <authorList>
            <person name="Nowell W R."/>
        </authorList>
    </citation>
    <scope>NUCLEOTIDE SEQUENCE</scope>
</reference>
<accession>A0A821S6Z9</accession>
<name>A0A821S6Z9_9BILA</name>
<sequence>MAANDDDEPFEGQFSIYYDEEEAR</sequence>
<organism evidence="2 4">
    <name type="scientific">Rotaria socialis</name>
    <dbReference type="NCBI Taxonomy" id="392032"/>
    <lineage>
        <taxon>Eukaryota</taxon>
        <taxon>Metazoa</taxon>
        <taxon>Spiralia</taxon>
        <taxon>Gnathifera</taxon>
        <taxon>Rotifera</taxon>
        <taxon>Eurotatoria</taxon>
        <taxon>Bdelloidea</taxon>
        <taxon>Philodinida</taxon>
        <taxon>Philodinidae</taxon>
        <taxon>Rotaria</taxon>
    </lineage>
</organism>
<dbReference type="EMBL" id="CAJOBR010061617">
    <property type="protein sequence ID" value="CAF5073747.1"/>
    <property type="molecule type" value="Genomic_DNA"/>
</dbReference>
<evidence type="ECO:0000313" key="2">
    <source>
        <dbReference type="EMBL" id="CAF4851755.1"/>
    </source>
</evidence>
<protein>
    <submittedName>
        <fullName evidence="2">Uncharacterized protein</fullName>
    </submittedName>
</protein>
<evidence type="ECO:0000313" key="3">
    <source>
        <dbReference type="EMBL" id="CAF5073747.1"/>
    </source>
</evidence>
<dbReference type="AlphaFoldDB" id="A0A821S6Z9"/>
<feature type="non-terminal residue" evidence="2">
    <location>
        <position position="1"/>
    </location>
</feature>
<feature type="compositionally biased region" description="Acidic residues" evidence="1">
    <location>
        <begin position="1"/>
        <end position="10"/>
    </location>
</feature>
<dbReference type="Proteomes" id="UP000663848">
    <property type="component" value="Unassembled WGS sequence"/>
</dbReference>
<proteinExistence type="predicted"/>
<dbReference type="Proteomes" id="UP000663873">
    <property type="component" value="Unassembled WGS sequence"/>
</dbReference>
<comment type="caution">
    <text evidence="2">The sequence shown here is derived from an EMBL/GenBank/DDBJ whole genome shotgun (WGS) entry which is preliminary data.</text>
</comment>
<evidence type="ECO:0000313" key="4">
    <source>
        <dbReference type="Proteomes" id="UP000663873"/>
    </source>
</evidence>
<feature type="region of interest" description="Disordered" evidence="1">
    <location>
        <begin position="1"/>
        <end position="24"/>
    </location>
</feature>
<gene>
    <name evidence="3" type="ORF">QYT958_LOCUS43442</name>
    <name evidence="2" type="ORF">UJA718_LOCUS43500</name>
</gene>